<keyword evidence="2" id="KW-1185">Reference proteome</keyword>
<proteinExistence type="predicted"/>
<accession>A0A2G8RW28</accession>
<dbReference type="OrthoDB" id="2764780at2759"/>
<gene>
    <name evidence="1" type="ORF">GSI_11462</name>
</gene>
<reference evidence="1 2" key="1">
    <citation type="journal article" date="2015" name="Sci. Rep.">
        <title>Chromosome-level genome map provides insights into diverse defense mechanisms in the medicinal fungus Ganoderma sinense.</title>
        <authorList>
            <person name="Zhu Y."/>
            <person name="Xu J."/>
            <person name="Sun C."/>
            <person name="Zhou S."/>
            <person name="Xu H."/>
            <person name="Nelson D.R."/>
            <person name="Qian J."/>
            <person name="Song J."/>
            <person name="Luo H."/>
            <person name="Xiang L."/>
            <person name="Li Y."/>
            <person name="Xu Z."/>
            <person name="Ji A."/>
            <person name="Wang L."/>
            <person name="Lu S."/>
            <person name="Hayward A."/>
            <person name="Sun W."/>
            <person name="Li X."/>
            <person name="Schwartz D.C."/>
            <person name="Wang Y."/>
            <person name="Chen S."/>
        </authorList>
    </citation>
    <scope>NUCLEOTIDE SEQUENCE [LARGE SCALE GENOMIC DNA]</scope>
    <source>
        <strain evidence="1 2">ZZ0214-1</strain>
    </source>
</reference>
<dbReference type="AlphaFoldDB" id="A0A2G8RW28"/>
<evidence type="ECO:0000313" key="2">
    <source>
        <dbReference type="Proteomes" id="UP000230002"/>
    </source>
</evidence>
<sequence length="143" mass="16214">MLGAALAHCPRLQCVRLGFVHRDYDPSDPLIQPDPFSPIVANLPATLRAFALHIWLDTPGLWCCTSTSIGLETVDRTLGPPSPLPMVELHVHQNMVWPRMRNRTYTHPHEEREPMPLLRLHVAGLLRYRVGEVELGQPHAPKR</sequence>
<dbReference type="Proteomes" id="UP000230002">
    <property type="component" value="Unassembled WGS sequence"/>
</dbReference>
<organism evidence="1 2">
    <name type="scientific">Ganoderma sinense ZZ0214-1</name>
    <dbReference type="NCBI Taxonomy" id="1077348"/>
    <lineage>
        <taxon>Eukaryota</taxon>
        <taxon>Fungi</taxon>
        <taxon>Dikarya</taxon>
        <taxon>Basidiomycota</taxon>
        <taxon>Agaricomycotina</taxon>
        <taxon>Agaricomycetes</taxon>
        <taxon>Polyporales</taxon>
        <taxon>Polyporaceae</taxon>
        <taxon>Ganoderma</taxon>
    </lineage>
</organism>
<name>A0A2G8RW28_9APHY</name>
<dbReference type="EMBL" id="AYKW01000045">
    <property type="protein sequence ID" value="PIL25712.1"/>
    <property type="molecule type" value="Genomic_DNA"/>
</dbReference>
<comment type="caution">
    <text evidence="1">The sequence shown here is derived from an EMBL/GenBank/DDBJ whole genome shotgun (WGS) entry which is preliminary data.</text>
</comment>
<evidence type="ECO:0000313" key="1">
    <source>
        <dbReference type="EMBL" id="PIL25712.1"/>
    </source>
</evidence>
<protein>
    <submittedName>
        <fullName evidence="1">Uncharacterized protein</fullName>
    </submittedName>
</protein>